<feature type="non-terminal residue" evidence="2">
    <location>
        <position position="1"/>
    </location>
</feature>
<proteinExistence type="predicted"/>
<dbReference type="AlphaFoldDB" id="A0A6J4MU03"/>
<gene>
    <name evidence="2" type="ORF">AVDCRST_MAG32-340</name>
</gene>
<name>A0A6J4MU03_9ACTN</name>
<feature type="region of interest" description="Disordered" evidence="1">
    <location>
        <begin position="1"/>
        <end position="37"/>
    </location>
</feature>
<dbReference type="EMBL" id="CADCUM010000017">
    <property type="protein sequence ID" value="CAA9368660.1"/>
    <property type="molecule type" value="Genomic_DNA"/>
</dbReference>
<sequence>AERARVRGRWRCRSPARPGRDADRVGLRQAGAHRPSL</sequence>
<evidence type="ECO:0000313" key="2">
    <source>
        <dbReference type="EMBL" id="CAA9368660.1"/>
    </source>
</evidence>
<feature type="compositionally biased region" description="Basic residues" evidence="1">
    <location>
        <begin position="1"/>
        <end position="14"/>
    </location>
</feature>
<evidence type="ECO:0000256" key="1">
    <source>
        <dbReference type="SAM" id="MobiDB-lite"/>
    </source>
</evidence>
<reference evidence="2" key="1">
    <citation type="submission" date="2020-02" db="EMBL/GenBank/DDBJ databases">
        <authorList>
            <person name="Meier V. D."/>
        </authorList>
    </citation>
    <scope>NUCLEOTIDE SEQUENCE</scope>
    <source>
        <strain evidence="2">AVDCRST_MAG32</strain>
    </source>
</reference>
<accession>A0A6J4MU03</accession>
<organism evidence="2">
    <name type="scientific">uncultured Nocardioides sp</name>
    <dbReference type="NCBI Taxonomy" id="198441"/>
    <lineage>
        <taxon>Bacteria</taxon>
        <taxon>Bacillati</taxon>
        <taxon>Actinomycetota</taxon>
        <taxon>Actinomycetes</taxon>
        <taxon>Propionibacteriales</taxon>
        <taxon>Nocardioidaceae</taxon>
        <taxon>Nocardioides</taxon>
        <taxon>environmental samples</taxon>
    </lineage>
</organism>
<protein>
    <submittedName>
        <fullName evidence="2">Uncharacterized protein</fullName>
    </submittedName>
</protein>
<feature type="non-terminal residue" evidence="2">
    <location>
        <position position="37"/>
    </location>
</feature>